<dbReference type="Pfam" id="PF02120">
    <property type="entry name" value="Flg_hook"/>
    <property type="match status" value="1"/>
</dbReference>
<reference evidence="3" key="1">
    <citation type="submission" date="2022-11" db="EMBL/GenBank/DDBJ databases">
        <title>Methylomonas rapida sp. nov., Carotenoid-Producing Obligate Methanotrophs with High Growth Characteristics and Biotechnological Potential.</title>
        <authorList>
            <person name="Tikhonova E.N."/>
            <person name="Suleimanov R.Z."/>
            <person name="Miroshnikov K."/>
            <person name="Oshkin I.Y."/>
            <person name="Belova S.E."/>
            <person name="Danilova O.V."/>
            <person name="Ashikhmin A."/>
            <person name="Konopkin A."/>
            <person name="But S.Y."/>
            <person name="Khmelenina V.N."/>
            <person name="Kuznetsov N."/>
            <person name="Pimenov N.V."/>
            <person name="Dedysh S.N."/>
        </authorList>
    </citation>
    <scope>NUCLEOTIDE SEQUENCE</scope>
    <source>
        <strain evidence="3">MP1</strain>
    </source>
</reference>
<dbReference type="InterPro" id="IPR021136">
    <property type="entry name" value="Flagellar_hook_control-like_C"/>
</dbReference>
<keyword evidence="3" id="KW-0966">Cell projection</keyword>
<keyword evidence="4" id="KW-1185">Reference proteome</keyword>
<accession>A0ABY7GGU1</accession>
<dbReference type="EMBL" id="CP113517">
    <property type="protein sequence ID" value="WAR43451.1"/>
    <property type="molecule type" value="Genomic_DNA"/>
</dbReference>
<keyword evidence="3" id="KW-0282">Flagellum</keyword>
<sequence length="500" mass="54151">MDIKPSLTAGLPSTGPKPSSAGLDLKMHQLLEAKVIENQIALDKLTVKVADKTLSLQTDRPLNLQGGQAIQLQVVKLLPQPEFKIVPTSLTPSPNITANPSQDTPTLKWVLSSGNASAQMVQPASFSLGQQLQASIVDVSNNKITLQLLPATTRAANAPANTLLTLDAKQLIPIGGSVDTSPRAQTSASPQNTLSVGAQLTLQVIKAGDSPTFAVSAIPVDDSQMIVNALKQWLPIQAPPTALLNQLQQALPQLITDATLAEALKNLAQKILSSLPIKPQLTEASQLKQAIDESGLFLEHKLLQSLLGKPDLLLNDDFKAKLSKLIQLLNHELATRTEGKTSATEALLKESLQKAHGALAKLTVDQLNSLPKDDSPKQSWILELPFFHDGNPESMKIQIERDRRKADDKPENNWAVSITISPPNLATIHCRISCYDGTVNTRFWSEAIDTVDRINAHLDYLKQQLEQKGIVTGFMEAHQGQPPTPDSIVSSMPHLLREKA</sequence>
<dbReference type="InterPro" id="IPR038610">
    <property type="entry name" value="FliK-like_C_sf"/>
</dbReference>
<gene>
    <name evidence="3" type="ORF">NM686_013805</name>
</gene>
<organism evidence="3 4">
    <name type="scientific">Methylomonas rapida</name>
    <dbReference type="NCBI Taxonomy" id="2963939"/>
    <lineage>
        <taxon>Bacteria</taxon>
        <taxon>Pseudomonadati</taxon>
        <taxon>Pseudomonadota</taxon>
        <taxon>Gammaproteobacteria</taxon>
        <taxon>Methylococcales</taxon>
        <taxon>Methylococcaceae</taxon>
        <taxon>Methylomonas</taxon>
    </lineage>
</organism>
<evidence type="ECO:0000256" key="1">
    <source>
        <dbReference type="SAM" id="MobiDB-lite"/>
    </source>
</evidence>
<dbReference type="RefSeq" id="WP_255188419.1">
    <property type="nucleotide sequence ID" value="NZ_CP113517.1"/>
</dbReference>
<keyword evidence="3" id="KW-0969">Cilium</keyword>
<name>A0ABY7GGU1_9GAMM</name>
<evidence type="ECO:0000313" key="3">
    <source>
        <dbReference type="EMBL" id="WAR43451.1"/>
    </source>
</evidence>
<feature type="region of interest" description="Disordered" evidence="1">
    <location>
        <begin position="479"/>
        <end position="500"/>
    </location>
</feature>
<feature type="domain" description="Flagellar hook-length control protein-like C-terminal" evidence="2">
    <location>
        <begin position="404"/>
        <end position="484"/>
    </location>
</feature>
<dbReference type="Gene3D" id="3.30.750.140">
    <property type="match status" value="1"/>
</dbReference>
<protein>
    <submittedName>
        <fullName evidence="3">Flagellar hook-length control protein FliK</fullName>
    </submittedName>
</protein>
<evidence type="ECO:0000313" key="4">
    <source>
        <dbReference type="Proteomes" id="UP001162780"/>
    </source>
</evidence>
<dbReference type="Proteomes" id="UP001162780">
    <property type="component" value="Chromosome"/>
</dbReference>
<proteinExistence type="predicted"/>
<feature type="region of interest" description="Disordered" evidence="1">
    <location>
        <begin position="1"/>
        <end position="21"/>
    </location>
</feature>
<evidence type="ECO:0000259" key="2">
    <source>
        <dbReference type="Pfam" id="PF02120"/>
    </source>
</evidence>